<dbReference type="EMBL" id="JAUTXU010000005">
    <property type="protein sequence ID" value="KAK3724544.1"/>
    <property type="molecule type" value="Genomic_DNA"/>
</dbReference>
<comment type="caution">
    <text evidence="1">The sequence shown here is derived from an EMBL/GenBank/DDBJ whole genome shotgun (WGS) entry which is preliminary data.</text>
</comment>
<sequence>MEYSSPLAAMRPQPCPAWGNRSDLPIPRSMFSGCHSYGRSSFDFKSMSMHQKPAKQDYFALKPVRGSSPTASLTADLDANFHIDKRCDPHSSLTVSTNAYVSSSPQAPTPRRSLFTTDLFRSRDDGGRLMTPPIEVEGATTPPIIPSSSPYVDAMDMSPLPHKAPHFVPQITLPSPSPEGTPQLDNGMTADLLYQEDQQIADFLPSLPPTFLQLPERRRPATRPSLSRSKTYTANTFPQQRPSSSENQLPPFRFGNVATNGLSCSSTPSLLESLSESPVDEIRPLSAQQMPPPPPRRPSFGAMSRSNGSPSTGHVRKPSGGRQAFVRPQRKLMRRSFSMFQHPDDIMKEEQDTFEPELSLASVMDVDQEQKPDEPKLPSFVPDDEPDSLPRISQDTMLDVLNGRYQTEYERILIVDCRFEYEYNGGHIENAVNFNDKQHLANQLFTPDASSSTLLIFHCEYSVHRAPLTAKFIRNHDRNVNAACYPNLTYPELYILDGGYSKFFSQNRSRCFPQNYVEMSDQRHEQDCERGMAKVKGRQKLFRNQTFAFGQGSHDGMDDSPTAQSRTLGPRSFSTFDAGHHITAGMGQSFARRMASY</sequence>
<evidence type="ECO:0000313" key="1">
    <source>
        <dbReference type="EMBL" id="KAK3724544.1"/>
    </source>
</evidence>
<reference evidence="1" key="1">
    <citation type="submission" date="2023-07" db="EMBL/GenBank/DDBJ databases">
        <title>Black Yeasts Isolated from many extreme environments.</title>
        <authorList>
            <person name="Coleine C."/>
            <person name="Stajich J.E."/>
            <person name="Selbmann L."/>
        </authorList>
    </citation>
    <scope>NUCLEOTIDE SEQUENCE</scope>
    <source>
        <strain evidence="1">CCFEE 5714</strain>
    </source>
</reference>
<dbReference type="Proteomes" id="UP001281147">
    <property type="component" value="Unassembled WGS sequence"/>
</dbReference>
<proteinExistence type="predicted"/>
<gene>
    <name evidence="1" type="primary">MIH1_1</name>
    <name evidence="1" type="ORF">LTR37_001168</name>
</gene>
<organism evidence="1 2">
    <name type="scientific">Vermiconidia calcicola</name>
    <dbReference type="NCBI Taxonomy" id="1690605"/>
    <lineage>
        <taxon>Eukaryota</taxon>
        <taxon>Fungi</taxon>
        <taxon>Dikarya</taxon>
        <taxon>Ascomycota</taxon>
        <taxon>Pezizomycotina</taxon>
        <taxon>Dothideomycetes</taxon>
        <taxon>Dothideomycetidae</taxon>
        <taxon>Mycosphaerellales</taxon>
        <taxon>Extremaceae</taxon>
        <taxon>Vermiconidia</taxon>
    </lineage>
</organism>
<evidence type="ECO:0000313" key="2">
    <source>
        <dbReference type="Proteomes" id="UP001281147"/>
    </source>
</evidence>
<protein>
    <submittedName>
        <fullName evidence="1">M-phase inducer phosphatase</fullName>
        <ecNumber evidence="1">3.1.3.48</ecNumber>
    </submittedName>
</protein>
<keyword evidence="2" id="KW-1185">Reference proteome</keyword>
<keyword evidence="1" id="KW-0378">Hydrolase</keyword>
<dbReference type="EC" id="3.1.3.48" evidence="1"/>
<accession>A0ACC3NX93</accession>
<name>A0ACC3NX93_9PEZI</name>